<dbReference type="EC" id="3.2.1.55" evidence="2"/>
<evidence type="ECO:0000313" key="2">
    <source>
        <dbReference type="EMBL" id="CAA9589405.1"/>
    </source>
</evidence>
<sequence>DRAGDLLGAGRLPGRARVRDEPRRRHRQLPRPRRGVRGLPRHRRGAAPLREGEAPLAARCLPLLGRVERLVQGPLGARRLAGRAAAERGGLQPRGRPRRRAVAQRLPAPLRRAEDRLPGAGGEHDLAPDRARRPAPAPHDLLPDPAGGAARDGPIARAADHRAGRRDAAVRVGTTPRRGRELRRREGPGGGLPGQPQPAGGDHHRDRLARRRARAGHGDPPDRGHRPQGGQHLRAAGSHRAPGARRAARARRDTHPDPTTAVVHRDRHGRLRRHAGL</sequence>
<dbReference type="GO" id="GO:0046556">
    <property type="term" value="F:alpha-L-arabinofuranosidase activity"/>
    <property type="evidence" value="ECO:0007669"/>
    <property type="project" value="UniProtKB-EC"/>
</dbReference>
<feature type="compositionally biased region" description="Basic residues" evidence="1">
    <location>
        <begin position="206"/>
        <end position="215"/>
    </location>
</feature>
<feature type="compositionally biased region" description="Basic residues" evidence="1">
    <location>
        <begin position="265"/>
        <end position="277"/>
    </location>
</feature>
<feature type="compositionally biased region" description="Low complexity" evidence="1">
    <location>
        <begin position="80"/>
        <end position="94"/>
    </location>
</feature>
<accession>A0A6J4VTZ4</accession>
<keyword evidence="2" id="KW-0378">Hydrolase</keyword>
<feature type="compositionally biased region" description="Basic and acidic residues" evidence="1">
    <location>
        <begin position="216"/>
        <end position="225"/>
    </location>
</feature>
<feature type="region of interest" description="Disordered" evidence="1">
    <location>
        <begin position="80"/>
        <end position="277"/>
    </location>
</feature>
<feature type="compositionally biased region" description="Basic and acidic residues" evidence="1">
    <location>
        <begin position="111"/>
        <end position="132"/>
    </location>
</feature>
<protein>
    <submittedName>
        <fullName evidence="2">GH51</fullName>
        <ecNumber evidence="2">3.2.1.55</ecNumber>
    </submittedName>
</protein>
<feature type="compositionally biased region" description="Basic and acidic residues" evidence="1">
    <location>
        <begin position="158"/>
        <end position="169"/>
    </location>
</feature>
<feature type="compositionally biased region" description="Basic residues" evidence="1">
    <location>
        <begin position="24"/>
        <end position="45"/>
    </location>
</feature>
<dbReference type="AlphaFoldDB" id="A0A6J4VTZ4"/>
<proteinExistence type="predicted"/>
<feature type="non-terminal residue" evidence="2">
    <location>
        <position position="1"/>
    </location>
</feature>
<dbReference type="EMBL" id="CADCWN010000370">
    <property type="protein sequence ID" value="CAA9589405.1"/>
    <property type="molecule type" value="Genomic_DNA"/>
</dbReference>
<reference evidence="2" key="1">
    <citation type="submission" date="2020-02" db="EMBL/GenBank/DDBJ databases">
        <authorList>
            <person name="Meier V. D."/>
        </authorList>
    </citation>
    <scope>NUCLEOTIDE SEQUENCE</scope>
    <source>
        <strain evidence="2">AVDCRST_MAG18</strain>
    </source>
</reference>
<keyword evidence="2" id="KW-0326">Glycosidase</keyword>
<feature type="non-terminal residue" evidence="2">
    <location>
        <position position="277"/>
    </location>
</feature>
<feature type="region of interest" description="Disordered" evidence="1">
    <location>
        <begin position="1"/>
        <end position="53"/>
    </location>
</feature>
<evidence type="ECO:0000256" key="1">
    <source>
        <dbReference type="SAM" id="MobiDB-lite"/>
    </source>
</evidence>
<name>A0A6J4VTZ4_9BACT</name>
<organism evidence="2">
    <name type="scientific">uncultured Thermomicrobiales bacterium</name>
    <dbReference type="NCBI Taxonomy" id="1645740"/>
    <lineage>
        <taxon>Bacteria</taxon>
        <taxon>Pseudomonadati</taxon>
        <taxon>Thermomicrobiota</taxon>
        <taxon>Thermomicrobia</taxon>
        <taxon>Thermomicrobiales</taxon>
        <taxon>environmental samples</taxon>
    </lineage>
</organism>
<gene>
    <name evidence="2" type="ORF">AVDCRST_MAG18-4623</name>
</gene>